<evidence type="ECO:0000313" key="3">
    <source>
        <dbReference type="EMBL" id="OKP05381.1"/>
    </source>
</evidence>
<dbReference type="OrthoDB" id="9781481at2"/>
<evidence type="ECO:0000313" key="4">
    <source>
        <dbReference type="Proteomes" id="UP000186268"/>
    </source>
</evidence>
<sequence>MDNRLLVIKDENHSANPDMGLVIPLSHYNLDGSLEDIQSSEFPNGAIFVSKNFMSINQSFKSDEIFIINEYFESDDDDWKRNPRLQKHYTLGNKSERLERHLFIPILNIDLPDIATGFIDYPFDLPNNYFFIGDKENIYGPFKATKQDDSWLLSPLTTPSPLQLNTDYIAKIPLSELKKYNRLVTIKVKGSEKSFLRNLKDISAISFEQIDYISDVRLISYFTKNNFGKGKSYLLGKSEAQRLSQGIEEYVKKNKALSNNERLERLKNLLSDFLDKSDYGHDIISEYLTDNREGSIYLNNYFEKNRDLLLKEKNAELEKNFINKKNELNTEIKEIEKLVFSKKEELAHVNQRVEFEKKKAKERIEEIKKQSDEDAHQALLEKQKELTEENLKLEKSINEHKKTIDTFLSSHESIKEFNSLNKELDYLKRRKQEMETENRVIENAFITQKAMLESPQLPDKLAEISTLTTILRGDKKKNDIAPIIINDIQKSNISFEKDNRSDYINYLIQCFDTDGGRTFSFDEMANLVICTSQSLMTILAGPPGTGKTSTAIRLAKHLKLTDDDFRFNGTNFLNIAVGRAWVSGRDILGFYNSLKDTYQPARTGLYEFLKNEKNNDFLKLILLDEANLSSIEHYWSDFLGMCDPEGINRMIDTGIPNNNERHVNIGKNIRFIATINNDSTTERLSPRLIDRVPVITMDHNLNFSGIPSQFNNYDGAVDFSKLDECFNISSVDASFTQEEQNVLNNIIETLAVPLKRTTSIRVSQRKINAMKRYCHIANEIEEMRTPPLDYAVSQHVLPLIEGYGSAFKDRLVDLEQKLSEYDFTISKTALNNIINHGDIFGDSYSFF</sequence>
<dbReference type="Gene3D" id="3.40.50.300">
    <property type="entry name" value="P-loop containing nucleotide triphosphate hydrolases"/>
    <property type="match status" value="1"/>
</dbReference>
<dbReference type="InterPro" id="IPR003593">
    <property type="entry name" value="AAA+_ATPase"/>
</dbReference>
<dbReference type="Pfam" id="PF00004">
    <property type="entry name" value="AAA"/>
    <property type="match status" value="1"/>
</dbReference>
<feature type="coiled-coil region" evidence="1">
    <location>
        <begin position="314"/>
        <end position="444"/>
    </location>
</feature>
<dbReference type="InterPro" id="IPR003959">
    <property type="entry name" value="ATPase_AAA_core"/>
</dbReference>
<evidence type="ECO:0000256" key="1">
    <source>
        <dbReference type="SAM" id="Coils"/>
    </source>
</evidence>
<dbReference type="GO" id="GO:0016887">
    <property type="term" value="F:ATP hydrolysis activity"/>
    <property type="evidence" value="ECO:0007669"/>
    <property type="project" value="InterPro"/>
</dbReference>
<dbReference type="AlphaFoldDB" id="A0A1Q5TYV4"/>
<dbReference type="SMART" id="SM00382">
    <property type="entry name" value="AAA"/>
    <property type="match status" value="1"/>
</dbReference>
<dbReference type="Proteomes" id="UP000186268">
    <property type="component" value="Unassembled WGS sequence"/>
</dbReference>
<dbReference type="SUPFAM" id="SSF52540">
    <property type="entry name" value="P-loop containing nucleoside triphosphate hydrolases"/>
    <property type="match status" value="1"/>
</dbReference>
<protein>
    <recommendedName>
        <fullName evidence="2">AAA+ ATPase domain-containing protein</fullName>
    </recommendedName>
</protein>
<dbReference type="CDD" id="cd00009">
    <property type="entry name" value="AAA"/>
    <property type="match status" value="1"/>
</dbReference>
<evidence type="ECO:0000259" key="2">
    <source>
        <dbReference type="SMART" id="SM00382"/>
    </source>
</evidence>
<comment type="caution">
    <text evidence="3">The sequence shown here is derived from an EMBL/GenBank/DDBJ whole genome shotgun (WGS) entry which is preliminary data.</text>
</comment>
<feature type="domain" description="AAA+ ATPase" evidence="2">
    <location>
        <begin position="533"/>
        <end position="707"/>
    </location>
</feature>
<accession>A0A1Q5TYV4</accession>
<organism evidence="3 4">
    <name type="scientific">Xenorhabdus eapokensis</name>
    <dbReference type="NCBI Taxonomy" id="1873482"/>
    <lineage>
        <taxon>Bacteria</taxon>
        <taxon>Pseudomonadati</taxon>
        <taxon>Pseudomonadota</taxon>
        <taxon>Gammaproteobacteria</taxon>
        <taxon>Enterobacterales</taxon>
        <taxon>Morganellaceae</taxon>
        <taxon>Xenorhabdus</taxon>
    </lineage>
</organism>
<dbReference type="EMBL" id="MKGQ01000002">
    <property type="protein sequence ID" value="OKP05381.1"/>
    <property type="molecule type" value="Genomic_DNA"/>
</dbReference>
<dbReference type="GO" id="GO:0005524">
    <property type="term" value="F:ATP binding"/>
    <property type="evidence" value="ECO:0007669"/>
    <property type="project" value="InterPro"/>
</dbReference>
<keyword evidence="4" id="KW-1185">Reference proteome</keyword>
<gene>
    <name evidence="3" type="ORF">Xedl_00610</name>
</gene>
<proteinExistence type="predicted"/>
<keyword evidence="1" id="KW-0175">Coiled coil</keyword>
<dbReference type="RefSeq" id="WP_074022561.1">
    <property type="nucleotide sequence ID" value="NZ_CAWNAG010000112.1"/>
</dbReference>
<dbReference type="STRING" id="1873482.Xedl_00610"/>
<dbReference type="InterPro" id="IPR027417">
    <property type="entry name" value="P-loop_NTPase"/>
</dbReference>
<reference evidence="3 4" key="1">
    <citation type="submission" date="2016-09" db="EMBL/GenBank/DDBJ databases">
        <title>Xenorhabdus thuongxuanensis sp. nov. and Xenorhabdus eapokensis sp. nov., isolated from Steinernema species.</title>
        <authorList>
            <person name="Kaempfer P."/>
            <person name="Tobias N.J."/>
            <person name="Phan Ke L."/>
            <person name="Bode H.B."/>
            <person name="Glaeser S.P."/>
        </authorList>
    </citation>
    <scope>NUCLEOTIDE SEQUENCE [LARGE SCALE GENOMIC DNA]</scope>
    <source>
        <strain evidence="3 4">DL20</strain>
    </source>
</reference>
<name>A0A1Q5TYV4_9GAMM</name>